<evidence type="ECO:0000313" key="2">
    <source>
        <dbReference type="EMBL" id="KAH6645543.1"/>
    </source>
</evidence>
<feature type="compositionally biased region" description="Polar residues" evidence="1">
    <location>
        <begin position="525"/>
        <end position="543"/>
    </location>
</feature>
<feature type="compositionally biased region" description="Polar residues" evidence="1">
    <location>
        <begin position="566"/>
        <end position="578"/>
    </location>
</feature>
<comment type="caution">
    <text evidence="2">The sequence shown here is derived from an EMBL/GenBank/DDBJ whole genome shotgun (WGS) entry which is preliminary data.</text>
</comment>
<organism evidence="2 3">
    <name type="scientific">Truncatella angustata</name>
    <dbReference type="NCBI Taxonomy" id="152316"/>
    <lineage>
        <taxon>Eukaryota</taxon>
        <taxon>Fungi</taxon>
        <taxon>Dikarya</taxon>
        <taxon>Ascomycota</taxon>
        <taxon>Pezizomycotina</taxon>
        <taxon>Sordariomycetes</taxon>
        <taxon>Xylariomycetidae</taxon>
        <taxon>Amphisphaeriales</taxon>
        <taxon>Sporocadaceae</taxon>
        <taxon>Truncatella</taxon>
    </lineage>
</organism>
<feature type="region of interest" description="Disordered" evidence="1">
    <location>
        <begin position="346"/>
        <end position="383"/>
    </location>
</feature>
<dbReference type="EMBL" id="JAGPXC010000011">
    <property type="protein sequence ID" value="KAH6645543.1"/>
    <property type="molecule type" value="Genomic_DNA"/>
</dbReference>
<proteinExistence type="predicted"/>
<dbReference type="AlphaFoldDB" id="A0A9P8RGH2"/>
<evidence type="ECO:0000313" key="3">
    <source>
        <dbReference type="Proteomes" id="UP000758603"/>
    </source>
</evidence>
<protein>
    <submittedName>
        <fullName evidence="2">Uncharacterized protein</fullName>
    </submittedName>
</protein>
<feature type="region of interest" description="Disordered" evidence="1">
    <location>
        <begin position="525"/>
        <end position="579"/>
    </location>
</feature>
<dbReference type="GeneID" id="70137554"/>
<dbReference type="RefSeq" id="XP_045952057.1">
    <property type="nucleotide sequence ID" value="XM_046108663.1"/>
</dbReference>
<accession>A0A9P8RGH2</accession>
<dbReference type="Proteomes" id="UP000758603">
    <property type="component" value="Unassembled WGS sequence"/>
</dbReference>
<evidence type="ECO:0000256" key="1">
    <source>
        <dbReference type="SAM" id="MobiDB-lite"/>
    </source>
</evidence>
<feature type="compositionally biased region" description="Polar residues" evidence="1">
    <location>
        <begin position="346"/>
        <end position="371"/>
    </location>
</feature>
<feature type="region of interest" description="Disordered" evidence="1">
    <location>
        <begin position="255"/>
        <end position="329"/>
    </location>
</feature>
<reference evidence="2" key="1">
    <citation type="journal article" date="2021" name="Nat. Commun.">
        <title>Genetic determinants of endophytism in the Arabidopsis root mycobiome.</title>
        <authorList>
            <person name="Mesny F."/>
            <person name="Miyauchi S."/>
            <person name="Thiergart T."/>
            <person name="Pickel B."/>
            <person name="Atanasova L."/>
            <person name="Karlsson M."/>
            <person name="Huettel B."/>
            <person name="Barry K.W."/>
            <person name="Haridas S."/>
            <person name="Chen C."/>
            <person name="Bauer D."/>
            <person name="Andreopoulos W."/>
            <person name="Pangilinan J."/>
            <person name="LaButti K."/>
            <person name="Riley R."/>
            <person name="Lipzen A."/>
            <person name="Clum A."/>
            <person name="Drula E."/>
            <person name="Henrissat B."/>
            <person name="Kohler A."/>
            <person name="Grigoriev I.V."/>
            <person name="Martin F.M."/>
            <person name="Hacquard S."/>
        </authorList>
    </citation>
    <scope>NUCLEOTIDE SEQUENCE</scope>
    <source>
        <strain evidence="2">MPI-SDFR-AT-0073</strain>
    </source>
</reference>
<feature type="compositionally biased region" description="Polar residues" evidence="1">
    <location>
        <begin position="303"/>
        <end position="312"/>
    </location>
</feature>
<dbReference type="OrthoDB" id="10636681at2759"/>
<sequence>MGASQSLALADEIIAGCQDGTGGLAILVLDKDFVARWRKSWSSTPKGVQAFFRSLVKKSRLWTPSTTSTAPIQLPTDIKSQLKAWEKDPRNFFDRGNLRKDVLSVYHYIESLQHKGISDTLRRRIVLMAFHRLKEKIGCQHLATYLMKSGSFKSGKEVVNNCDRWEEWGGRYCGYISHFHGNNGVVFALDFKISRINWEHDVPTDGSERELFLQIQADRSLLRVANVCKNAADQVVEYADNLTAAWFEQTQAADLNSSQDDGRDKHIGEKRKRTPNARKEETKTKTSVFAKRHVSPAAIARMSRTSDQASSISRDHSAPSDNGDNSAPCRLERSVSLNEQSTTEILSQHRVQGHTSQSGTVSSETNSTPRSTGLAPSPNRTQSTETVNYVPARAQLQEEQHRIAFASREQAPMNPQSSVRSQSDNCRGQSTRRLMAETAGYFYQGNNALGVDESTTLLAPAVGIKMLFAAAAGSSNLPSTLQSRRGNWQQAHVDTAVEGQTLQDGNAYRDFGSCEHNDVPTMSLDSTVPGQPSIGEQCSNPPEGSQDRQDTWLNESEFQWPHGNGFTDTDPSAPSGQDTLEEASEWIGAYYRQPSQVWDTSAV</sequence>
<keyword evidence="3" id="KW-1185">Reference proteome</keyword>
<name>A0A9P8RGH2_9PEZI</name>
<gene>
    <name evidence="2" type="ORF">BKA67DRAFT_669785</name>
</gene>